<evidence type="ECO:0000313" key="2">
    <source>
        <dbReference type="Proteomes" id="UP000249402"/>
    </source>
</evidence>
<proteinExistence type="predicted"/>
<reference evidence="1 2" key="1">
    <citation type="submission" date="2018-02" db="EMBL/GenBank/DDBJ databases">
        <title>The genomes of Aspergillus section Nigri reveals drivers in fungal speciation.</title>
        <authorList>
            <consortium name="DOE Joint Genome Institute"/>
            <person name="Vesth T.C."/>
            <person name="Nybo J."/>
            <person name="Theobald S."/>
            <person name="Brandl J."/>
            <person name="Frisvad J.C."/>
            <person name="Nielsen K.F."/>
            <person name="Lyhne E.K."/>
            <person name="Kogle M.E."/>
            <person name="Kuo A."/>
            <person name="Riley R."/>
            <person name="Clum A."/>
            <person name="Nolan M."/>
            <person name="Lipzen A."/>
            <person name="Salamov A."/>
            <person name="Henrissat B."/>
            <person name="Wiebenga A."/>
            <person name="De vries R.P."/>
            <person name="Grigoriev I.V."/>
            <person name="Mortensen U.H."/>
            <person name="Andersen M.R."/>
            <person name="Baker S.E."/>
        </authorList>
    </citation>
    <scope>NUCLEOTIDE SEQUENCE [LARGE SCALE GENOMIC DNA]</scope>
    <source>
        <strain evidence="1 2">CBS 121593</strain>
    </source>
</reference>
<dbReference type="EMBL" id="KZ824447">
    <property type="protein sequence ID" value="RAK99381.1"/>
    <property type="molecule type" value="Genomic_DNA"/>
</dbReference>
<evidence type="ECO:0000313" key="1">
    <source>
        <dbReference type="EMBL" id="RAK99381.1"/>
    </source>
</evidence>
<keyword evidence="2" id="KW-1185">Reference proteome</keyword>
<sequence>MELNGLSSMKRSYIGSWIFYVKYMNGSQPSEDRMVVCLFQWRVAARHLILFQFVTLSVSTGLVCLDCIPPDLWRRPSTGPLDSCNQLAE</sequence>
<dbReference type="VEuPathDB" id="FungiDB:BO80DRAFT_129047"/>
<gene>
    <name evidence="1" type="ORF">BO80DRAFT_129047</name>
</gene>
<dbReference type="AlphaFoldDB" id="A0A395GUY9"/>
<organism evidence="1 2">
    <name type="scientific">Aspergillus ibericus CBS 121593</name>
    <dbReference type="NCBI Taxonomy" id="1448316"/>
    <lineage>
        <taxon>Eukaryota</taxon>
        <taxon>Fungi</taxon>
        <taxon>Dikarya</taxon>
        <taxon>Ascomycota</taxon>
        <taxon>Pezizomycotina</taxon>
        <taxon>Eurotiomycetes</taxon>
        <taxon>Eurotiomycetidae</taxon>
        <taxon>Eurotiales</taxon>
        <taxon>Aspergillaceae</taxon>
        <taxon>Aspergillus</taxon>
        <taxon>Aspergillus subgen. Circumdati</taxon>
    </lineage>
</organism>
<name>A0A395GUY9_9EURO</name>
<accession>A0A395GUY9</accession>
<protein>
    <submittedName>
        <fullName evidence="1">Uncharacterized protein</fullName>
    </submittedName>
</protein>
<dbReference type="RefSeq" id="XP_025573709.1">
    <property type="nucleotide sequence ID" value="XM_025713565.1"/>
</dbReference>
<dbReference type="GeneID" id="37218430"/>
<dbReference type="Proteomes" id="UP000249402">
    <property type="component" value="Unassembled WGS sequence"/>
</dbReference>